<dbReference type="GO" id="GO:0019028">
    <property type="term" value="C:viral capsid"/>
    <property type="evidence" value="ECO:0007669"/>
    <property type="project" value="UniProtKB-KW"/>
</dbReference>
<evidence type="ECO:0000313" key="14">
    <source>
        <dbReference type="Proteomes" id="UP000138880"/>
    </source>
</evidence>
<dbReference type="InterPro" id="IPR038486">
    <property type="entry name" value="Fiber_prot_C_sf"/>
</dbReference>
<name>A0A0N9E4J3_9ADEN</name>
<dbReference type="Proteomes" id="UP000138880">
    <property type="component" value="Segment"/>
</dbReference>
<accession>A0A0N9E4J3</accession>
<reference evidence="13 15" key="2">
    <citation type="submission" date="2020-07" db="EMBL/GenBank/DDBJ databases">
        <authorList>
            <person name="Huang X."/>
        </authorList>
    </citation>
    <scope>NUCLEOTIDE SEQUENCE [LARGE SCALE GENOMIC DNA]</scope>
    <source>
        <strain evidence="13">HF-AH-2020</strain>
    </source>
</reference>
<proteinExistence type="inferred from homology"/>
<sequence>MLCPFRFIQYDSAMMQTALFGRSLKRRRRANSDTELEAEKQIKPETTTSSGGDPPIAPPPPTPPPPPPAPPTPTIDLTYPYWWPSPNYPGGGGGGGGSCTCQGDPLGPIVKTNTGFNIRLQAPVVLSGSKAVTLAVDNTLQTDGQSVGVKLSSPMISTSSGVTLDTGDGLTFDSGRLNVACTPRRSLKVTSTGLDIVTDVTINNSDTLGVNIKTNGGLKFDSAGIRVAVDGTTVKVNSNGVLQALPQVSNAVNAMEIGSPESDSGKVYAATEDNKIVVTRPYIYMVSAAGLVNGVINVKIPKNLQLDKNPYTPSGHFKFTIIVPFDKQFNVANLPPYVTIPDTVEVSSFAPNKLLDLGGFTGVPYISTDLEDETTNWYVNQDSEGFSKIKFFPATSGVTVTDASMAYGIVLCTKTGASYASDALAFSFDITMTSTWADVPTQASMTTGPLFFSYLAKIV</sequence>
<keyword evidence="8" id="KW-0946">Virion</keyword>
<evidence type="ECO:0000313" key="13">
    <source>
        <dbReference type="EMBL" id="QNN30777.1"/>
    </source>
</evidence>
<evidence type="ECO:0000256" key="8">
    <source>
        <dbReference type="ARBA" id="ARBA00022844"/>
    </source>
</evidence>
<dbReference type="EMBL" id="KR135164">
    <property type="protein sequence ID" value="ALF39450.1"/>
    <property type="molecule type" value="Genomic_DNA"/>
</dbReference>
<dbReference type="GO" id="GO:0046718">
    <property type="term" value="P:symbiont entry into host cell"/>
    <property type="evidence" value="ECO:0007669"/>
    <property type="project" value="UniProtKB-KW"/>
</dbReference>
<feature type="region of interest" description="Disordered" evidence="11">
    <location>
        <begin position="26"/>
        <end position="78"/>
    </location>
</feature>
<dbReference type="Gene3D" id="2.60.90.30">
    <property type="entry name" value="Fiber protein 1, C-terminal domain"/>
    <property type="match status" value="1"/>
</dbReference>
<evidence type="ECO:0000256" key="10">
    <source>
        <dbReference type="ARBA" id="ARBA00023296"/>
    </source>
</evidence>
<feature type="compositionally biased region" description="Pro residues" evidence="11">
    <location>
        <begin position="55"/>
        <end position="73"/>
    </location>
</feature>
<keyword evidence="9" id="KW-0426">Late protein</keyword>
<evidence type="ECO:0000313" key="12">
    <source>
        <dbReference type="EMBL" id="ALF39450.1"/>
    </source>
</evidence>
<organism evidence="12 14">
    <name type="scientific">Duck adenovirus 2</name>
    <dbReference type="NCBI Taxonomy" id="1520006"/>
    <lineage>
        <taxon>Viruses</taxon>
        <taxon>Varidnaviria</taxon>
        <taxon>Bamfordvirae</taxon>
        <taxon>Preplasmiviricota</taxon>
        <taxon>Polisuviricotina</taxon>
        <taxon>Pharingeaviricetes</taxon>
        <taxon>Rowavirales</taxon>
        <taxon>Adenoviridae</taxon>
        <taxon>Aviadenovirus</taxon>
        <taxon>Aviadenovirus anatis</taxon>
        <taxon>Duck aviadenovirus B</taxon>
    </lineage>
</organism>
<keyword evidence="6" id="KW-0945">Host-virus interaction</keyword>
<protein>
    <submittedName>
        <fullName evidence="13">Fiber 1</fullName>
    </submittedName>
    <submittedName>
        <fullName evidence="12">Fiber1</fullName>
    </submittedName>
</protein>
<comment type="similarity">
    <text evidence="3">Belongs to the adenoviridae fiber family.</text>
</comment>
<evidence type="ECO:0000256" key="4">
    <source>
        <dbReference type="ARBA" id="ARBA00022561"/>
    </source>
</evidence>
<keyword evidence="10" id="KW-1160">Virus entry into host cell</keyword>
<reference evidence="12 14" key="1">
    <citation type="submission" date="2015-04" db="EMBL/GenBank/DDBJ databases">
        <title>Emerging duck adenovirus 2 in Guangdong,China,2014.</title>
        <authorList>
            <person name="Zhang X."/>
            <person name="Zhou Z."/>
            <person name="Xie Q."/>
        </authorList>
    </citation>
    <scope>NUCLEOTIDE SEQUENCE [LARGE SCALE GENOMIC DNA]</scope>
    <source>
        <strain evidence="12">CH-GD-12-2014</strain>
    </source>
</reference>
<keyword evidence="7" id="KW-1161">Viral attachment to host cell</keyword>
<evidence type="ECO:0000313" key="15">
    <source>
        <dbReference type="Proteomes" id="UP000516061"/>
    </source>
</evidence>
<dbReference type="GO" id="GO:0019062">
    <property type="term" value="P:virion attachment to host cell"/>
    <property type="evidence" value="ECO:0007669"/>
    <property type="project" value="UniProtKB-KW"/>
</dbReference>
<evidence type="ECO:0000256" key="9">
    <source>
        <dbReference type="ARBA" id="ARBA00022921"/>
    </source>
</evidence>
<keyword evidence="4" id="KW-0167">Capsid protein</keyword>
<keyword evidence="5" id="KW-1048">Host nucleus</keyword>
<evidence type="ECO:0000256" key="3">
    <source>
        <dbReference type="ARBA" id="ARBA00006685"/>
    </source>
</evidence>
<dbReference type="Proteomes" id="UP000516061">
    <property type="component" value="Segment"/>
</dbReference>
<evidence type="ECO:0000256" key="6">
    <source>
        <dbReference type="ARBA" id="ARBA00022581"/>
    </source>
</evidence>
<evidence type="ECO:0000256" key="11">
    <source>
        <dbReference type="SAM" id="MobiDB-lite"/>
    </source>
</evidence>
<evidence type="ECO:0000256" key="7">
    <source>
        <dbReference type="ARBA" id="ARBA00022804"/>
    </source>
</evidence>
<evidence type="ECO:0000256" key="2">
    <source>
        <dbReference type="ARBA" id="ARBA00004328"/>
    </source>
</evidence>
<evidence type="ECO:0000256" key="1">
    <source>
        <dbReference type="ARBA" id="ARBA00004147"/>
    </source>
</evidence>
<dbReference type="EMBL" id="MT792736">
    <property type="protein sequence ID" value="QNN30777.1"/>
    <property type="molecule type" value="Genomic_DNA"/>
</dbReference>
<comment type="subcellular location">
    <subcellularLocation>
        <location evidence="1">Host nucleus</location>
    </subcellularLocation>
    <subcellularLocation>
        <location evidence="2">Virion</location>
    </subcellularLocation>
</comment>
<dbReference type="InterPro" id="IPR009013">
    <property type="entry name" value="Attachment_protein_shaft_sf"/>
</dbReference>
<dbReference type="SMR" id="A0A0N9E4J3"/>
<dbReference type="Gene3D" id="6.20.10.20">
    <property type="match status" value="1"/>
</dbReference>
<evidence type="ECO:0000256" key="5">
    <source>
        <dbReference type="ARBA" id="ARBA00022562"/>
    </source>
</evidence>
<dbReference type="SUPFAM" id="SSF51225">
    <property type="entry name" value="Fibre shaft of virus attachment proteins"/>
    <property type="match status" value="1"/>
</dbReference>
<dbReference type="GO" id="GO:0042025">
    <property type="term" value="C:host cell nucleus"/>
    <property type="evidence" value="ECO:0007669"/>
    <property type="project" value="UniProtKB-SubCell"/>
</dbReference>